<dbReference type="Gene3D" id="4.10.1000.10">
    <property type="entry name" value="Zinc finger, CCCH-type"/>
    <property type="match status" value="1"/>
</dbReference>
<keyword evidence="3 7" id="KW-0479">Metal-binding</keyword>
<dbReference type="SUPFAM" id="SSF90229">
    <property type="entry name" value="CCCH zinc finger"/>
    <property type="match status" value="1"/>
</dbReference>
<comment type="caution">
    <text evidence="11">The sequence shown here is derived from an EMBL/GenBank/DDBJ whole genome shotgun (WGS) entry which is preliminary data.</text>
</comment>
<evidence type="ECO:0000313" key="12">
    <source>
        <dbReference type="Proteomes" id="UP001215151"/>
    </source>
</evidence>
<dbReference type="GO" id="GO:0002376">
    <property type="term" value="P:immune system process"/>
    <property type="evidence" value="ECO:0007669"/>
    <property type="project" value="UniProtKB-KW"/>
</dbReference>
<dbReference type="InterPro" id="IPR046439">
    <property type="entry name" value="ZF_RZ_dom"/>
</dbReference>
<dbReference type="PROSITE" id="PS50103">
    <property type="entry name" value="ZF_C3H1"/>
    <property type="match status" value="2"/>
</dbReference>
<dbReference type="Proteomes" id="UP001215151">
    <property type="component" value="Unassembled WGS sequence"/>
</dbReference>
<evidence type="ECO:0008006" key="13">
    <source>
        <dbReference type="Google" id="ProtNLM"/>
    </source>
</evidence>
<evidence type="ECO:0000256" key="1">
    <source>
        <dbReference type="ARBA" id="ARBA00004496"/>
    </source>
</evidence>
<feature type="zinc finger region" description="C3H1-type" evidence="7">
    <location>
        <begin position="70"/>
        <end position="98"/>
    </location>
</feature>
<feature type="region of interest" description="Disordered" evidence="8">
    <location>
        <begin position="1"/>
        <end position="70"/>
    </location>
</feature>
<keyword evidence="2" id="KW-0963">Cytoplasm</keyword>
<dbReference type="GO" id="GO:0008270">
    <property type="term" value="F:zinc ion binding"/>
    <property type="evidence" value="ECO:0007669"/>
    <property type="project" value="UniProtKB-KW"/>
</dbReference>
<evidence type="ECO:0000256" key="6">
    <source>
        <dbReference type="ARBA" id="ARBA00022859"/>
    </source>
</evidence>
<organism evidence="11 12">
    <name type="scientific">Trametes cubensis</name>
    <dbReference type="NCBI Taxonomy" id="1111947"/>
    <lineage>
        <taxon>Eukaryota</taxon>
        <taxon>Fungi</taxon>
        <taxon>Dikarya</taxon>
        <taxon>Basidiomycota</taxon>
        <taxon>Agaricomycotina</taxon>
        <taxon>Agaricomycetes</taxon>
        <taxon>Polyporales</taxon>
        <taxon>Polyporaceae</taxon>
        <taxon>Trametes</taxon>
    </lineage>
</organism>
<dbReference type="InterPro" id="IPR027417">
    <property type="entry name" value="P-loop_NTPase"/>
</dbReference>
<feature type="compositionally biased region" description="Pro residues" evidence="8">
    <location>
        <begin position="989"/>
        <end position="1008"/>
    </location>
</feature>
<dbReference type="SUPFAM" id="SSF52540">
    <property type="entry name" value="P-loop containing nucleoside triphosphate hydrolases"/>
    <property type="match status" value="1"/>
</dbReference>
<comment type="subcellular location">
    <subcellularLocation>
        <location evidence="1">Cytoplasm</location>
    </subcellularLocation>
</comment>
<dbReference type="Gene3D" id="3.40.50.300">
    <property type="entry name" value="P-loop containing nucleotide triphosphate hydrolases"/>
    <property type="match status" value="3"/>
</dbReference>
<dbReference type="PROSITE" id="PS51981">
    <property type="entry name" value="ZF_RZ"/>
    <property type="match status" value="1"/>
</dbReference>
<keyword evidence="6" id="KW-0391">Immunity</keyword>
<evidence type="ECO:0000259" key="10">
    <source>
        <dbReference type="PROSITE" id="PS51981"/>
    </source>
</evidence>
<evidence type="ECO:0000256" key="4">
    <source>
        <dbReference type="ARBA" id="ARBA00022771"/>
    </source>
</evidence>
<evidence type="ECO:0000313" key="11">
    <source>
        <dbReference type="EMBL" id="KAJ8474207.1"/>
    </source>
</evidence>
<dbReference type="PANTHER" id="PTHR10887:SF341">
    <property type="entry name" value="NFX1-TYPE ZINC FINGER-CONTAINING PROTEIN 1"/>
    <property type="match status" value="1"/>
</dbReference>
<dbReference type="Pfam" id="PF13086">
    <property type="entry name" value="AAA_11"/>
    <property type="match status" value="1"/>
</dbReference>
<dbReference type="CDD" id="cd18808">
    <property type="entry name" value="SF1_C_Upf1"/>
    <property type="match status" value="1"/>
</dbReference>
<evidence type="ECO:0000259" key="9">
    <source>
        <dbReference type="PROSITE" id="PS50103"/>
    </source>
</evidence>
<feature type="domain" description="C3H1-type" evidence="9">
    <location>
        <begin position="70"/>
        <end position="98"/>
    </location>
</feature>
<dbReference type="InterPro" id="IPR041679">
    <property type="entry name" value="DNA2/NAM7-like_C"/>
</dbReference>
<feature type="region of interest" description="Disordered" evidence="8">
    <location>
        <begin position="100"/>
        <end position="121"/>
    </location>
</feature>
<evidence type="ECO:0000256" key="3">
    <source>
        <dbReference type="ARBA" id="ARBA00022723"/>
    </source>
</evidence>
<dbReference type="Pfam" id="PF13087">
    <property type="entry name" value="AAA_12"/>
    <property type="match status" value="1"/>
</dbReference>
<dbReference type="InterPro" id="IPR041677">
    <property type="entry name" value="DNA2/NAM7_AAA_11"/>
</dbReference>
<evidence type="ECO:0000256" key="8">
    <source>
        <dbReference type="SAM" id="MobiDB-lite"/>
    </source>
</evidence>
<feature type="region of interest" description="Disordered" evidence="8">
    <location>
        <begin position="989"/>
        <end position="1010"/>
    </location>
</feature>
<dbReference type="GO" id="GO:0004386">
    <property type="term" value="F:helicase activity"/>
    <property type="evidence" value="ECO:0007669"/>
    <property type="project" value="InterPro"/>
</dbReference>
<name>A0AAD7X9L2_9APHY</name>
<keyword evidence="4 7" id="KW-0863">Zinc-finger</keyword>
<dbReference type="PANTHER" id="PTHR10887">
    <property type="entry name" value="DNA2/NAM7 HELICASE FAMILY"/>
    <property type="match status" value="1"/>
</dbReference>
<dbReference type="Pfam" id="PF20173">
    <property type="entry name" value="ZnF_RZ-type"/>
    <property type="match status" value="1"/>
</dbReference>
<sequence length="2099" mass="234365">MSQRTGSCRAYRSPGGCRYGDRCKFSHAQGGPATPRGSPSPMPSPTNRSRSQTPLPQAQGSPTHNRPPSGVPRGACQFFWASGACARGFECSFRHVKQAGPPSGPVDTENGGDPGSQGGQEVDFFSTEGLAVSIGSTRDDRHNLNPSDVHNHLRDFVRDKYIFNSAAQVQGFIRVLASVNEGNKSWNTDNAQEFLEVVVKGNALHRIGEVLRFEPVATTIGFNTGSLSFQRAYIPLFQFFASDLILKTTLHKNINHLYSIIQNNHEHVFIALQTSMSEMMAARSWMDKTPNLLPTLQNSLDGLRIFGSVSTVLWQYFTRYKEAARQADVLPFVERLADWFNTWSRDVSASPPRFEDPIVHATPKHRDLGIAHIGEEILRLQELVGRESGGIQRLRPGPTKSTLTAAQRNQAMAAQLLQTYVPPGKLRPDGPRHDNDFSNIADIAIAPTHEELLCAVQPYLPVCRQDAPHHLPMNSMQRHLDIQFRLLREDLMYGRRVSICLMKLTDLTSSSTTRASFMVIHDDLLSMWSRHGSRKKNGTKTKLEEIIQKNGGAYRTSGYDSVFFQIYTNAEFYEQPPQAQRRGVVVTLVLDAPAVGSARDKESRKRYDYWEHSKRLQGSSLVALVIVANRSVKVYLGVVVSYGKDIAESSKHKQGRIHLKVAFFQPDVELMALRGERLSKDASSFAFLVDNSIMYESARPFLEKLQSIEPTSIPFSRYIGPAGSIKDVLVLPPKYALVPGFRFKLQCLAQKGKVINDLDVSNPASVTRARQQLKQSSILDPSQAEAVVDTLTREVTLIQGPPGTGKSYTAKEILRVLFASKIRPIVLIAFTNHALDHMLKSVLDAGITTKLVRLGTRSSDEHVMLYTLDKLEKTASASNMDRSFKRQYAIMKKLEEQMTTVMTSIRLPRLTWDKIEEYLDIHYPDHANSFNAPPFWIRELSTSMWAEEEECGEWQDVKKKGKKETVDSSVSRTLYGFWRACKDLQFLQPPAPATPAPATPAPATPAPATPAREVTLSKQPDATRAYLLQHPDIFFASLGFEGMTPPLPQTNRPLSILNTNSNVWAMSAPERMRLGDDWEQKIRTNAYTTQLTHYNSLREEYREACKDYEDMKDENRRRLLSQTDLIACTTTGAASLTSLLGSVAPQVLLVEEAGQVLEAHILASLVSSVRHLICIGDPQQLRPTLATFALSMDSARGRELFMFDRSLMERLVDNGYQMSQLNVQRRMRPSISHFIRTILYPKLEDNAVVAEYPPVQGVESDVFFLNHLNKEGGSDDSVSKYNMFEVEMIRDLVMYFLRQGTYSGPGDIAVLCAYLGQLQKVRAALRDLKIAVAVDERDAEELARQGLDEDVEFAEVIVAKHVRLGTVDIFQGQEAKIVIVSLVRNSGQCDTGSGSIGFLKSSNRINVALSRAKHGLYILGNAANLRTNTTWSTILDEMESRNQVGPGFPIVAARELRDCITSPIPANVYSTANTSAGSPAQTSTNAISSVKSLVVSNARTTAARNLAPKPVPPVWNRVSGLALISLVLFCAARSAHACRVMNHASKSSHADTVVHPTCVLCLEQDRKSDIVDFIMQRRLDEVDLESTDVSDRLVTLACGHIFTVETLDGHCGMSEYYDIDVMGRFVSMKSPPVKYQTPPTCPTCRGPITALRYGRVTKRATLDILEQNVASTMSSDLDACNPAVTQFNTTLPRMQDLAKGMTIHPIVDDENATHPRRVLEPENGPLPAKALDILAMQTFHGLSIDEAREWGKVIGNFITTYRRIVRVANTRGAHVKAYESALSTLFRLEMEAIAKDPSRATDTPEPHALIVVDRKIGQPRPKADVRYQIEAYFLSLELRSLIAQVAESRIDALSISTNDPDLLRHRTLWTSFVGFLFRSCMTDAEKAQTMASNSSATRQEARAALLFIRFAFELFRWDVKCKRTELLRSGGFTDSEREKLSHEVIKYKNTLLTALERLENAYIRKRPSKTMDDLKDERAWLYKNCRRKVETWVEECNALNEFIVKGGFYQPLSLQEREDIVKAFGFSHRGHFYNCENGHTFVITECGGAMEASRCPECNAPIGGSHHQLLSSNTRATEFEAVAMRHGSAESPWVWARGA</sequence>
<gene>
    <name evidence="11" type="ORF">ONZ51_g7361</name>
</gene>
<reference evidence="11" key="1">
    <citation type="submission" date="2022-11" db="EMBL/GenBank/DDBJ databases">
        <title>Genome Sequence of Cubamyces cubensis.</title>
        <authorList>
            <person name="Buettner E."/>
        </authorList>
    </citation>
    <scope>NUCLEOTIDE SEQUENCE</scope>
    <source>
        <strain evidence="11">MPL-01</strain>
    </source>
</reference>
<evidence type="ECO:0000256" key="2">
    <source>
        <dbReference type="ARBA" id="ARBA00022490"/>
    </source>
</evidence>
<feature type="zinc finger region" description="C3H1-type" evidence="7">
    <location>
        <begin position="2"/>
        <end position="30"/>
    </location>
</feature>
<dbReference type="GO" id="GO:0031380">
    <property type="term" value="C:nuclear RNA-directed RNA polymerase complex"/>
    <property type="evidence" value="ECO:0007669"/>
    <property type="project" value="TreeGrafter"/>
</dbReference>
<accession>A0AAD7X9L2</accession>
<keyword evidence="12" id="KW-1185">Reference proteome</keyword>
<dbReference type="EMBL" id="JAPEVG010000195">
    <property type="protein sequence ID" value="KAJ8474207.1"/>
    <property type="molecule type" value="Genomic_DNA"/>
</dbReference>
<feature type="domain" description="C3H1-type" evidence="9">
    <location>
        <begin position="2"/>
        <end position="30"/>
    </location>
</feature>
<dbReference type="GO" id="GO:0005737">
    <property type="term" value="C:cytoplasm"/>
    <property type="evidence" value="ECO:0007669"/>
    <property type="project" value="UniProtKB-SubCell"/>
</dbReference>
<dbReference type="InterPro" id="IPR036855">
    <property type="entry name" value="Znf_CCCH_sf"/>
</dbReference>
<evidence type="ECO:0000256" key="5">
    <source>
        <dbReference type="ARBA" id="ARBA00022833"/>
    </source>
</evidence>
<keyword evidence="5 7" id="KW-0862">Zinc</keyword>
<evidence type="ECO:0000256" key="7">
    <source>
        <dbReference type="PROSITE-ProRule" id="PRU00723"/>
    </source>
</evidence>
<proteinExistence type="predicted"/>
<feature type="domain" description="RZ-type" evidence="10">
    <location>
        <begin position="2012"/>
        <end position="2085"/>
    </location>
</feature>
<protein>
    <recommendedName>
        <fullName evidence="13">NFX1-type zinc finger-containing protein 1</fullName>
    </recommendedName>
</protein>
<dbReference type="SMART" id="SM00356">
    <property type="entry name" value="ZnF_C3H1"/>
    <property type="match status" value="2"/>
</dbReference>
<feature type="compositionally biased region" description="Polar residues" evidence="8">
    <location>
        <begin position="45"/>
        <end position="66"/>
    </location>
</feature>
<dbReference type="InterPro" id="IPR047187">
    <property type="entry name" value="SF1_C_Upf1"/>
</dbReference>
<dbReference type="InterPro" id="IPR045055">
    <property type="entry name" value="DNA2/NAM7-like"/>
</dbReference>
<dbReference type="InterPro" id="IPR000571">
    <property type="entry name" value="Znf_CCCH"/>
</dbReference>
<dbReference type="GO" id="GO:0031048">
    <property type="term" value="P:regulatory ncRNA-mediated heterochromatin formation"/>
    <property type="evidence" value="ECO:0007669"/>
    <property type="project" value="TreeGrafter"/>
</dbReference>